<organism evidence="2 3">
    <name type="scientific">Nanobdella aerobiophila</name>
    <dbReference type="NCBI Taxonomy" id="2586965"/>
    <lineage>
        <taxon>Archaea</taxon>
        <taxon>Nanobdellota</taxon>
        <taxon>Nanobdellia</taxon>
        <taxon>Nanobdellales</taxon>
        <taxon>Nanobdellaceae</taxon>
        <taxon>Nanobdella</taxon>
    </lineage>
</organism>
<feature type="transmembrane region" description="Helical" evidence="1">
    <location>
        <begin position="89"/>
        <end position="106"/>
    </location>
</feature>
<feature type="transmembrane region" description="Helical" evidence="1">
    <location>
        <begin position="229"/>
        <end position="253"/>
    </location>
</feature>
<feature type="transmembrane region" description="Helical" evidence="1">
    <location>
        <begin position="195"/>
        <end position="217"/>
    </location>
</feature>
<feature type="transmembrane region" description="Helical" evidence="1">
    <location>
        <begin position="112"/>
        <end position="129"/>
    </location>
</feature>
<keyword evidence="1" id="KW-0812">Transmembrane</keyword>
<dbReference type="AlphaFoldDB" id="A0A915SCC5"/>
<keyword evidence="1" id="KW-0472">Membrane</keyword>
<dbReference type="Proteomes" id="UP001055553">
    <property type="component" value="Chromosome"/>
</dbReference>
<gene>
    <name evidence="2" type="ORF">MJ1_0093</name>
</gene>
<dbReference type="KEGG" id="naer:MJ1_0093"/>
<name>A0A915SCC5_9ARCH</name>
<evidence type="ECO:0000256" key="1">
    <source>
        <dbReference type="SAM" id="Phobius"/>
    </source>
</evidence>
<sequence>MFEYIKINKNVFYYLVIVAFFLSFNKWDTVLIGITNLVFSIFYIILSYFIILIIFNLVASWYGLYISLDLVIAELKMLFSTRSMKFRQIYMFIIIYALIIIFLSFIFRNNLFLLLIFLIFITFFYYISLKNFLNKDKGLNITIIRRLNLSYIISIVISIISLGFLVPIIFSMKPIVIEYKRIGRNKNLEVSNNELIRIFLISMTIIWLIFSIIKYLASISPIIYGFTTYFFYFLLFFTYLSIIPLGIILSPFISVRSGYSYSNKFIGDILILSQTPFYLSSISILALLPIFSLIFNPIEIMVFISAIFFIIWIRKNFDSLAK</sequence>
<dbReference type="EMBL" id="AP019769">
    <property type="protein sequence ID" value="BBL45268.1"/>
    <property type="molecule type" value="Genomic_DNA"/>
</dbReference>
<keyword evidence="3" id="KW-1185">Reference proteome</keyword>
<dbReference type="RefSeq" id="WP_258393307.1">
    <property type="nucleotide sequence ID" value="NZ_AP019769.1"/>
</dbReference>
<keyword evidence="1" id="KW-1133">Transmembrane helix</keyword>
<evidence type="ECO:0000313" key="2">
    <source>
        <dbReference type="EMBL" id="BBL45268.1"/>
    </source>
</evidence>
<reference evidence="3" key="1">
    <citation type="journal article" date="2022" name="Int. J. Syst. Evol. Microbiol.">
        <title>Nanobdella aerobiophila gen. nov., sp. nov., a thermoacidophilic, obligate ectosymbiotic archaeon, and proposal of Nanobdellaceae fam. nov., Nanobdellales ord. nov. and Nanobdellia class. nov.</title>
        <authorList>
            <person name="Kato S."/>
            <person name="Ogasawara A."/>
            <person name="Itoh T."/>
            <person name="Sakai H.D."/>
            <person name="Shimizu M."/>
            <person name="Yuki M."/>
            <person name="Kaneko M."/>
            <person name="Takashina T."/>
            <person name="Ohkuma M."/>
        </authorList>
    </citation>
    <scope>NUCLEOTIDE SEQUENCE [LARGE SCALE GENOMIC DNA]</scope>
    <source>
        <strain evidence="3">MJ1</strain>
    </source>
</reference>
<accession>A0A915SCC5</accession>
<dbReference type="GeneID" id="74568044"/>
<feature type="transmembrane region" description="Helical" evidence="1">
    <location>
        <begin position="12"/>
        <end position="35"/>
    </location>
</feature>
<feature type="transmembrane region" description="Helical" evidence="1">
    <location>
        <begin position="282"/>
        <end position="313"/>
    </location>
</feature>
<feature type="transmembrane region" description="Helical" evidence="1">
    <location>
        <begin position="149"/>
        <end position="170"/>
    </location>
</feature>
<proteinExistence type="predicted"/>
<protein>
    <submittedName>
        <fullName evidence="2">Uncharacterized protein</fullName>
    </submittedName>
</protein>
<feature type="transmembrane region" description="Helical" evidence="1">
    <location>
        <begin position="41"/>
        <end position="68"/>
    </location>
</feature>
<evidence type="ECO:0000313" key="3">
    <source>
        <dbReference type="Proteomes" id="UP001055553"/>
    </source>
</evidence>